<protein>
    <submittedName>
        <fullName evidence="4">Uncharacterized protein, YigZ family</fullName>
    </submittedName>
</protein>
<dbReference type="InterPro" id="IPR020568">
    <property type="entry name" value="Ribosomal_Su5_D2-typ_SF"/>
</dbReference>
<reference evidence="5" key="1">
    <citation type="submission" date="2017-02" db="EMBL/GenBank/DDBJ databases">
        <authorList>
            <person name="Varghese N."/>
            <person name="Submissions S."/>
        </authorList>
    </citation>
    <scope>NUCLEOTIDE SEQUENCE [LARGE SCALE GENOMIC DNA]</scope>
    <source>
        <strain evidence="5">DSM 3072</strain>
    </source>
</reference>
<dbReference type="InterPro" id="IPR020569">
    <property type="entry name" value="UPF0029_Impact_CS"/>
</dbReference>
<dbReference type="GO" id="GO:0006446">
    <property type="term" value="P:regulation of translational initiation"/>
    <property type="evidence" value="ECO:0007669"/>
    <property type="project" value="TreeGrafter"/>
</dbReference>
<dbReference type="Gene3D" id="3.30.70.240">
    <property type="match status" value="1"/>
</dbReference>
<dbReference type="SUPFAM" id="SSF54211">
    <property type="entry name" value="Ribosomal protein S5 domain 2-like"/>
    <property type="match status" value="1"/>
</dbReference>
<dbReference type="PROSITE" id="PS00910">
    <property type="entry name" value="UPF0029"/>
    <property type="match status" value="1"/>
</dbReference>
<dbReference type="InterPro" id="IPR001498">
    <property type="entry name" value="Impact_N"/>
</dbReference>
<dbReference type="Proteomes" id="UP000242432">
    <property type="component" value="Unassembled WGS sequence"/>
</dbReference>
<dbReference type="InterPro" id="IPR036956">
    <property type="entry name" value="Impact_N_sf"/>
</dbReference>
<dbReference type="EMBL" id="FUXX01000003">
    <property type="protein sequence ID" value="SKA58093.1"/>
    <property type="molecule type" value="Genomic_DNA"/>
</dbReference>
<accession>A0A1T4UZC8</accession>
<dbReference type="GO" id="GO:0032561">
    <property type="term" value="F:guanyl ribonucleotide binding"/>
    <property type="evidence" value="ECO:0007669"/>
    <property type="project" value="UniProtKB-ARBA"/>
</dbReference>
<dbReference type="AlphaFoldDB" id="A0A1T4UZC8"/>
<evidence type="ECO:0000313" key="5">
    <source>
        <dbReference type="Proteomes" id="UP000242432"/>
    </source>
</evidence>
<dbReference type="RefSeq" id="WP_078927958.1">
    <property type="nucleotide sequence ID" value="NZ_FUXX01000003.1"/>
</dbReference>
<feature type="domain" description="Impact N-terminal" evidence="2">
    <location>
        <begin position="24"/>
        <end position="131"/>
    </location>
</feature>
<dbReference type="Gene3D" id="3.30.230.30">
    <property type="entry name" value="Impact, N-terminal domain"/>
    <property type="match status" value="1"/>
</dbReference>
<dbReference type="GO" id="GO:0017111">
    <property type="term" value="F:ribonucleoside triphosphate phosphatase activity"/>
    <property type="evidence" value="ECO:0007669"/>
    <property type="project" value="UniProtKB-ARBA"/>
</dbReference>
<dbReference type="Pfam" id="PF09186">
    <property type="entry name" value="DUF1949"/>
    <property type="match status" value="1"/>
</dbReference>
<dbReference type="InterPro" id="IPR015796">
    <property type="entry name" value="Impact_YigZ-like"/>
</dbReference>
<evidence type="ECO:0000256" key="1">
    <source>
        <dbReference type="ARBA" id="ARBA00007665"/>
    </source>
</evidence>
<gene>
    <name evidence="4" type="ORF">SAMN02745213_00340</name>
</gene>
<dbReference type="GO" id="GO:0005737">
    <property type="term" value="C:cytoplasm"/>
    <property type="evidence" value="ECO:0007669"/>
    <property type="project" value="TreeGrafter"/>
</dbReference>
<dbReference type="PANTHER" id="PTHR16301">
    <property type="entry name" value="IMPACT-RELATED"/>
    <property type="match status" value="1"/>
</dbReference>
<dbReference type="InterPro" id="IPR015269">
    <property type="entry name" value="UPF0029_Impact_C"/>
</dbReference>
<comment type="similarity">
    <text evidence="1">Belongs to the IMPACT family.</text>
</comment>
<sequence>MTEDSYLVPNLKSNEIHRTEITVKKSRFITSIGRTHGVDEAKAFIDRICKEFPDARHNCFAYNADKPGSSGYAGCSDDGEPHGTAGQPMLNVVLHCDVGELTVVVTRYFGGILLGTGGLVKAYQDSVKAALETLPTTPMVIVKKCSFTIEHSEVNLVQRLFARLGINIVNQSYTDKVDYLVEIPEKSVDNFSAEITKITSGQCVLKFDD</sequence>
<dbReference type="STRING" id="83771.SAMN02910357_00212"/>
<dbReference type="Pfam" id="PF01205">
    <property type="entry name" value="Impact_N"/>
    <property type="match status" value="1"/>
</dbReference>
<dbReference type="InterPro" id="IPR035647">
    <property type="entry name" value="EFG_III/V"/>
</dbReference>
<dbReference type="NCBIfam" id="TIGR00257">
    <property type="entry name" value="IMPACT_YIGZ"/>
    <property type="match status" value="1"/>
</dbReference>
<dbReference type="InterPro" id="IPR023582">
    <property type="entry name" value="Impact"/>
</dbReference>
<name>A0A1T4UZC8_9GAMM</name>
<dbReference type="PANTHER" id="PTHR16301:SF20">
    <property type="entry name" value="IMPACT FAMILY MEMBER YIGZ"/>
    <property type="match status" value="1"/>
</dbReference>
<evidence type="ECO:0000259" key="3">
    <source>
        <dbReference type="Pfam" id="PF09186"/>
    </source>
</evidence>
<proteinExistence type="inferred from homology"/>
<evidence type="ECO:0000313" key="4">
    <source>
        <dbReference type="EMBL" id="SKA58093.1"/>
    </source>
</evidence>
<dbReference type="SUPFAM" id="SSF54980">
    <property type="entry name" value="EF-G C-terminal domain-like"/>
    <property type="match status" value="1"/>
</dbReference>
<keyword evidence="5" id="KW-1185">Reference proteome</keyword>
<dbReference type="GO" id="GO:0043168">
    <property type="term" value="F:anion binding"/>
    <property type="evidence" value="ECO:0007669"/>
    <property type="project" value="UniProtKB-ARBA"/>
</dbReference>
<evidence type="ECO:0000259" key="2">
    <source>
        <dbReference type="Pfam" id="PF01205"/>
    </source>
</evidence>
<feature type="domain" description="UPF0029" evidence="3">
    <location>
        <begin position="148"/>
        <end position="202"/>
    </location>
</feature>
<organism evidence="4 5">
    <name type="scientific">Succinivibrio dextrinosolvens DSM 3072</name>
    <dbReference type="NCBI Taxonomy" id="1123324"/>
    <lineage>
        <taxon>Bacteria</taxon>
        <taxon>Pseudomonadati</taxon>
        <taxon>Pseudomonadota</taxon>
        <taxon>Gammaproteobacteria</taxon>
        <taxon>Aeromonadales</taxon>
        <taxon>Succinivibrionaceae</taxon>
        <taxon>Succinivibrio</taxon>
    </lineage>
</organism>